<evidence type="ECO:0000313" key="2">
    <source>
        <dbReference type="Proteomes" id="UP000077066"/>
    </source>
</evidence>
<comment type="caution">
    <text evidence="1">The sequence shown here is derived from an EMBL/GenBank/DDBJ whole genome shotgun (WGS) entry which is preliminary data.</text>
</comment>
<keyword evidence="2" id="KW-1185">Reference proteome</keyword>
<organism evidence="1 2">
    <name type="scientific">Methanobrevibacter filiformis</name>
    <dbReference type="NCBI Taxonomy" id="55758"/>
    <lineage>
        <taxon>Archaea</taxon>
        <taxon>Methanobacteriati</taxon>
        <taxon>Methanobacteriota</taxon>
        <taxon>Methanomada group</taxon>
        <taxon>Methanobacteria</taxon>
        <taxon>Methanobacteriales</taxon>
        <taxon>Methanobacteriaceae</taxon>
        <taxon>Methanobrevibacter</taxon>
    </lineage>
</organism>
<gene>
    <name evidence="1" type="ORF">MBFIL_11620</name>
</gene>
<dbReference type="PATRIC" id="fig|55758.3.peg.1330"/>
<dbReference type="RefSeq" id="WP_157078703.1">
    <property type="nucleotide sequence ID" value="NZ_LWMT01000230.1"/>
</dbReference>
<dbReference type="EMBL" id="LWMT01000230">
    <property type="protein sequence ID" value="KZX12357.1"/>
    <property type="molecule type" value="Genomic_DNA"/>
</dbReference>
<evidence type="ECO:0000313" key="1">
    <source>
        <dbReference type="EMBL" id="KZX12357.1"/>
    </source>
</evidence>
<dbReference type="Proteomes" id="UP000077066">
    <property type="component" value="Unassembled WGS sequence"/>
</dbReference>
<accession>A0A166C946</accession>
<proteinExistence type="predicted"/>
<dbReference type="STRING" id="55758.MBFIL_11620"/>
<dbReference type="OrthoDB" id="82602at2157"/>
<name>A0A166C946_9EURY</name>
<dbReference type="AlphaFoldDB" id="A0A166C946"/>
<protein>
    <submittedName>
        <fullName evidence="1">Uncharacterized protein</fullName>
    </submittedName>
</protein>
<sequence>MKKIDTSHYTKYGKDIYINKSERGWVILIMPENIRVDNYRIGAHLHFQSQKSHLPIKYNKIGEVGLIIEIDIEKYQGIEPKILKKELMGDIND</sequence>
<reference evidence="1 2" key="1">
    <citation type="submission" date="2016-04" db="EMBL/GenBank/DDBJ databases">
        <title>Genome sequence of Methanobrevibacter filiformis DSM 11501.</title>
        <authorList>
            <person name="Poehlein A."/>
            <person name="Seedorf H."/>
            <person name="Daniel R."/>
        </authorList>
    </citation>
    <scope>NUCLEOTIDE SEQUENCE [LARGE SCALE GENOMIC DNA]</scope>
    <source>
        <strain evidence="1 2">DSM 11501</strain>
    </source>
</reference>